<name>M6Y7Z3_9LEPT</name>
<evidence type="ECO:0000313" key="2">
    <source>
        <dbReference type="Proteomes" id="UP000012138"/>
    </source>
</evidence>
<gene>
    <name evidence="1" type="ORF">LEP1GSC024_3335</name>
</gene>
<protein>
    <submittedName>
        <fullName evidence="1">Uncharacterized protein</fullName>
    </submittedName>
</protein>
<accession>M6Y7Z3</accession>
<proteinExistence type="predicted"/>
<sequence length="47" mass="5514">MKNPVLLSSTKPNTMNFYYKTLFEYKKSGFCYIVLNKTISLDFIDPV</sequence>
<evidence type="ECO:0000313" key="1">
    <source>
        <dbReference type="EMBL" id="EMO87956.1"/>
    </source>
</evidence>
<comment type="caution">
    <text evidence="1">The sequence shown here is derived from an EMBL/GenBank/DDBJ whole genome shotgun (WGS) entry which is preliminary data.</text>
</comment>
<dbReference type="AlphaFoldDB" id="M6Y7Z3"/>
<dbReference type="Proteomes" id="UP000012138">
    <property type="component" value="Unassembled WGS sequence"/>
</dbReference>
<reference evidence="1 2" key="1">
    <citation type="submission" date="2013-01" db="EMBL/GenBank/DDBJ databases">
        <authorList>
            <person name="Harkins D.M."/>
            <person name="Durkin A.S."/>
            <person name="Brinkac L.M."/>
            <person name="Haft D.H."/>
            <person name="Selengut J.D."/>
            <person name="Sanka R."/>
            <person name="DePew J."/>
            <person name="Purushe J."/>
            <person name="Whelen A.C."/>
            <person name="Vinetz J.M."/>
            <person name="Sutton G.G."/>
            <person name="Nierman W.C."/>
            <person name="Fouts D.E."/>
        </authorList>
    </citation>
    <scope>NUCLEOTIDE SEQUENCE [LARGE SCALE GENOMIC DNA]</scope>
    <source>
        <strain evidence="1 2">2001034031</strain>
    </source>
</reference>
<organism evidence="1 2">
    <name type="scientific">Leptospira noguchii str. 2001034031</name>
    <dbReference type="NCBI Taxonomy" id="1193053"/>
    <lineage>
        <taxon>Bacteria</taxon>
        <taxon>Pseudomonadati</taxon>
        <taxon>Spirochaetota</taxon>
        <taxon>Spirochaetia</taxon>
        <taxon>Leptospirales</taxon>
        <taxon>Leptospiraceae</taxon>
        <taxon>Leptospira</taxon>
    </lineage>
</organism>
<dbReference type="EMBL" id="AKXB02000139">
    <property type="protein sequence ID" value="EMO87956.1"/>
    <property type="molecule type" value="Genomic_DNA"/>
</dbReference>